<evidence type="ECO:0000256" key="6">
    <source>
        <dbReference type="ARBA" id="ARBA00022692"/>
    </source>
</evidence>
<dbReference type="GO" id="GO:0009425">
    <property type="term" value="C:bacterial-type flagellum basal body"/>
    <property type="evidence" value="ECO:0007669"/>
    <property type="project" value="InterPro"/>
</dbReference>
<evidence type="ECO:0000256" key="8">
    <source>
        <dbReference type="ARBA" id="ARBA00022989"/>
    </source>
</evidence>
<gene>
    <name evidence="11" type="ORF">DCMF_13590</name>
</gene>
<evidence type="ECO:0000256" key="2">
    <source>
        <dbReference type="ARBA" id="ARBA00004162"/>
    </source>
</evidence>
<feature type="transmembrane region" description="Helical" evidence="10">
    <location>
        <begin position="21"/>
        <end position="41"/>
    </location>
</feature>
<dbReference type="AlphaFoldDB" id="A0A3G1KT64"/>
<dbReference type="KEGG" id="fwa:DCMF_13590"/>
<keyword evidence="7 10" id="KW-0283">Flagellar rotation</keyword>
<dbReference type="EMBL" id="CP017634">
    <property type="protein sequence ID" value="ATW25658.1"/>
    <property type="molecule type" value="Genomic_DNA"/>
</dbReference>
<evidence type="ECO:0000256" key="5">
    <source>
        <dbReference type="ARBA" id="ARBA00022500"/>
    </source>
</evidence>
<dbReference type="Proteomes" id="UP000323521">
    <property type="component" value="Chromosome"/>
</dbReference>
<dbReference type="InterPro" id="IPR005503">
    <property type="entry name" value="FliL"/>
</dbReference>
<dbReference type="GO" id="GO:0006935">
    <property type="term" value="P:chemotaxis"/>
    <property type="evidence" value="ECO:0007669"/>
    <property type="project" value="UniProtKB-KW"/>
</dbReference>
<dbReference type="RefSeq" id="WP_214659332.1">
    <property type="nucleotide sequence ID" value="NZ_CP017634.1"/>
</dbReference>
<protein>
    <recommendedName>
        <fullName evidence="10">Flagellar protein FliL</fullName>
    </recommendedName>
</protein>
<dbReference type="GO" id="GO:0005886">
    <property type="term" value="C:plasma membrane"/>
    <property type="evidence" value="ECO:0007669"/>
    <property type="project" value="UniProtKB-SubCell"/>
</dbReference>
<keyword evidence="8 10" id="KW-1133">Transmembrane helix</keyword>
<name>A0A3G1KT64_FORW1</name>
<comment type="subcellular location">
    <subcellularLocation>
        <location evidence="2">Cell membrane</location>
        <topology evidence="2">Single-pass membrane protein</topology>
    </subcellularLocation>
</comment>
<evidence type="ECO:0000256" key="9">
    <source>
        <dbReference type="ARBA" id="ARBA00023136"/>
    </source>
</evidence>
<proteinExistence type="inferred from homology"/>
<reference evidence="11 12" key="1">
    <citation type="submission" date="2016-10" db="EMBL/GenBank/DDBJ databases">
        <title>Complete Genome Sequence of Peptococcaceae strain DCMF.</title>
        <authorList>
            <person name="Edwards R.J."/>
            <person name="Holland S.I."/>
            <person name="Deshpande N.P."/>
            <person name="Wong Y.K."/>
            <person name="Ertan H."/>
            <person name="Manefield M."/>
            <person name="Russell T.L."/>
            <person name="Lee M.J."/>
        </authorList>
    </citation>
    <scope>NUCLEOTIDE SEQUENCE [LARGE SCALE GENOMIC DNA]</scope>
    <source>
        <strain evidence="11 12">DCMF</strain>
    </source>
</reference>
<dbReference type="Pfam" id="PF03748">
    <property type="entry name" value="FliL"/>
    <property type="match status" value="1"/>
</dbReference>
<evidence type="ECO:0000313" key="11">
    <source>
        <dbReference type="EMBL" id="ATW25658.1"/>
    </source>
</evidence>
<dbReference type="PANTHER" id="PTHR35091">
    <property type="entry name" value="FLAGELLAR PROTEIN FLIL"/>
    <property type="match status" value="1"/>
</dbReference>
<evidence type="ECO:0000256" key="1">
    <source>
        <dbReference type="ARBA" id="ARBA00002254"/>
    </source>
</evidence>
<accession>A0A3G1KT64</accession>
<evidence type="ECO:0000313" key="12">
    <source>
        <dbReference type="Proteomes" id="UP000323521"/>
    </source>
</evidence>
<dbReference type="PANTHER" id="PTHR35091:SF2">
    <property type="entry name" value="FLAGELLAR PROTEIN FLIL"/>
    <property type="match status" value="1"/>
</dbReference>
<evidence type="ECO:0000256" key="7">
    <source>
        <dbReference type="ARBA" id="ARBA00022779"/>
    </source>
</evidence>
<sequence>MIVDNENNAEEPQKKKSKKKLVIIALIVFLLAVGVGAFGVLKFNVLGLAGKIPHQAKEEKTTSLSFDEVQVNLADRDHYLSTTVVIEYPENKKIIKEITDKNYKLKDAIIEVLRSKSVDDLDTEEGTAKLKEQLLNRINGELTTGKAKSVYFEEFLIQ</sequence>
<comment type="function">
    <text evidence="1 10">Controls the rotational direction of flagella during chemotaxis.</text>
</comment>
<keyword evidence="4 10" id="KW-1003">Cell membrane</keyword>
<keyword evidence="12" id="KW-1185">Reference proteome</keyword>
<evidence type="ECO:0000256" key="10">
    <source>
        <dbReference type="RuleBase" id="RU364125"/>
    </source>
</evidence>
<comment type="similarity">
    <text evidence="3 10">Belongs to the FliL family.</text>
</comment>
<dbReference type="GO" id="GO:0071978">
    <property type="term" value="P:bacterial-type flagellum-dependent swarming motility"/>
    <property type="evidence" value="ECO:0007669"/>
    <property type="project" value="TreeGrafter"/>
</dbReference>
<evidence type="ECO:0000256" key="3">
    <source>
        <dbReference type="ARBA" id="ARBA00008281"/>
    </source>
</evidence>
<evidence type="ECO:0000256" key="4">
    <source>
        <dbReference type="ARBA" id="ARBA00022475"/>
    </source>
</evidence>
<keyword evidence="6 10" id="KW-0812">Transmembrane</keyword>
<keyword evidence="5 10" id="KW-0145">Chemotaxis</keyword>
<organism evidence="11 12">
    <name type="scientific">Formimonas warabiya</name>
    <dbReference type="NCBI Taxonomy" id="1761012"/>
    <lineage>
        <taxon>Bacteria</taxon>
        <taxon>Bacillati</taxon>
        <taxon>Bacillota</taxon>
        <taxon>Clostridia</taxon>
        <taxon>Eubacteriales</taxon>
        <taxon>Peptococcaceae</taxon>
        <taxon>Candidatus Formimonas</taxon>
    </lineage>
</organism>
<keyword evidence="9 10" id="KW-0472">Membrane</keyword>